<gene>
    <name evidence="1" type="ORF">MENTE1834_LOCUS31052</name>
</gene>
<name>A0ACB0ZYU7_MELEN</name>
<dbReference type="EMBL" id="CAVMJV010000051">
    <property type="protein sequence ID" value="CAK5083699.1"/>
    <property type="molecule type" value="Genomic_DNA"/>
</dbReference>
<evidence type="ECO:0000313" key="1">
    <source>
        <dbReference type="EMBL" id="CAK5083699.1"/>
    </source>
</evidence>
<dbReference type="Proteomes" id="UP001497535">
    <property type="component" value="Unassembled WGS sequence"/>
</dbReference>
<comment type="caution">
    <text evidence="1">The sequence shown here is derived from an EMBL/GenBank/DDBJ whole genome shotgun (WGS) entry which is preliminary data.</text>
</comment>
<evidence type="ECO:0000313" key="2">
    <source>
        <dbReference type="Proteomes" id="UP001497535"/>
    </source>
</evidence>
<organism evidence="1 2">
    <name type="scientific">Meloidogyne enterolobii</name>
    <name type="common">Root-knot nematode worm</name>
    <name type="synonym">Meloidogyne mayaguensis</name>
    <dbReference type="NCBI Taxonomy" id="390850"/>
    <lineage>
        <taxon>Eukaryota</taxon>
        <taxon>Metazoa</taxon>
        <taxon>Ecdysozoa</taxon>
        <taxon>Nematoda</taxon>
        <taxon>Chromadorea</taxon>
        <taxon>Rhabditida</taxon>
        <taxon>Tylenchina</taxon>
        <taxon>Tylenchomorpha</taxon>
        <taxon>Tylenchoidea</taxon>
        <taxon>Meloidogynidae</taxon>
        <taxon>Meloidogyninae</taxon>
        <taxon>Meloidogyne</taxon>
    </lineage>
</organism>
<proteinExistence type="predicted"/>
<sequence>MDSKDLSIIEWIDLGHLSLKELLEIKRQKMNLTGPHLYQRTQTYTLQQHHQPLHQ</sequence>
<keyword evidence="2" id="KW-1185">Reference proteome</keyword>
<reference evidence="1" key="1">
    <citation type="submission" date="2023-11" db="EMBL/GenBank/DDBJ databases">
        <authorList>
            <person name="Poullet M."/>
        </authorList>
    </citation>
    <scope>NUCLEOTIDE SEQUENCE</scope>
    <source>
        <strain evidence="1">E1834</strain>
    </source>
</reference>
<protein>
    <submittedName>
        <fullName evidence="1">Uncharacterized protein</fullName>
    </submittedName>
</protein>
<accession>A0ACB0ZYU7</accession>